<organism evidence="3 4">
    <name type="scientific">Rhododendron simsii</name>
    <name type="common">Sims's rhododendron</name>
    <dbReference type="NCBI Taxonomy" id="118357"/>
    <lineage>
        <taxon>Eukaryota</taxon>
        <taxon>Viridiplantae</taxon>
        <taxon>Streptophyta</taxon>
        <taxon>Embryophyta</taxon>
        <taxon>Tracheophyta</taxon>
        <taxon>Spermatophyta</taxon>
        <taxon>Magnoliopsida</taxon>
        <taxon>eudicotyledons</taxon>
        <taxon>Gunneridae</taxon>
        <taxon>Pentapetalae</taxon>
        <taxon>asterids</taxon>
        <taxon>Ericales</taxon>
        <taxon>Ericaceae</taxon>
        <taxon>Ericoideae</taxon>
        <taxon>Rhodoreae</taxon>
        <taxon>Rhododendron</taxon>
    </lineage>
</organism>
<evidence type="ECO:0000313" key="4">
    <source>
        <dbReference type="Proteomes" id="UP000626092"/>
    </source>
</evidence>
<dbReference type="OrthoDB" id="843797at2759"/>
<dbReference type="AlphaFoldDB" id="A0A834LAU6"/>
<feature type="region of interest" description="Disordered" evidence="1">
    <location>
        <begin position="116"/>
        <end position="144"/>
    </location>
</feature>
<evidence type="ECO:0008006" key="5">
    <source>
        <dbReference type="Google" id="ProtNLM"/>
    </source>
</evidence>
<sequence length="160" mass="17759">MVRRATTDRRAIKSSITFLDTSDCYGPNANEVLLALCVCTFHLLIYWLAALIFPTASSTTMYSRNKGLTSIGGHHQNFKLAFRWQKGKRLFNTRLPHPPPTPPLTLPLLKDKEPPLAAVGPSSSDHRHHPITGIIPSPPWSDSAPLLFCPPSPLAKSRQR</sequence>
<evidence type="ECO:0000313" key="3">
    <source>
        <dbReference type="EMBL" id="KAF7127582.1"/>
    </source>
</evidence>
<comment type="caution">
    <text evidence="3">The sequence shown here is derived from an EMBL/GenBank/DDBJ whole genome shotgun (WGS) entry which is preliminary data.</text>
</comment>
<accession>A0A834LAU6</accession>
<feature type="transmembrane region" description="Helical" evidence="2">
    <location>
        <begin position="32"/>
        <end position="56"/>
    </location>
</feature>
<evidence type="ECO:0000256" key="2">
    <source>
        <dbReference type="SAM" id="Phobius"/>
    </source>
</evidence>
<keyword evidence="2" id="KW-1133">Transmembrane helix</keyword>
<gene>
    <name evidence="3" type="ORF">RHSIM_Rhsim11G0188800</name>
</gene>
<keyword evidence="2" id="KW-0812">Transmembrane</keyword>
<keyword evidence="2" id="KW-0472">Membrane</keyword>
<evidence type="ECO:0000256" key="1">
    <source>
        <dbReference type="SAM" id="MobiDB-lite"/>
    </source>
</evidence>
<reference evidence="3" key="1">
    <citation type="submission" date="2019-11" db="EMBL/GenBank/DDBJ databases">
        <authorList>
            <person name="Liu Y."/>
            <person name="Hou J."/>
            <person name="Li T.-Q."/>
            <person name="Guan C.-H."/>
            <person name="Wu X."/>
            <person name="Wu H.-Z."/>
            <person name="Ling F."/>
            <person name="Zhang R."/>
            <person name="Shi X.-G."/>
            <person name="Ren J.-P."/>
            <person name="Chen E.-F."/>
            <person name="Sun J.-M."/>
        </authorList>
    </citation>
    <scope>NUCLEOTIDE SEQUENCE</scope>
    <source>
        <strain evidence="3">Adult_tree_wgs_1</strain>
        <tissue evidence="3">Leaves</tissue>
    </source>
</reference>
<keyword evidence="4" id="KW-1185">Reference proteome</keyword>
<dbReference type="Proteomes" id="UP000626092">
    <property type="component" value="Unassembled WGS sequence"/>
</dbReference>
<proteinExistence type="predicted"/>
<dbReference type="EMBL" id="WJXA01000011">
    <property type="protein sequence ID" value="KAF7127582.1"/>
    <property type="molecule type" value="Genomic_DNA"/>
</dbReference>
<protein>
    <recommendedName>
        <fullName evidence="5">NADP-dependent oxidoreductase domain-containing protein</fullName>
    </recommendedName>
</protein>
<name>A0A834LAU6_RHOSS</name>